<dbReference type="PROSITE" id="PS50109">
    <property type="entry name" value="HIS_KIN"/>
    <property type="match status" value="1"/>
</dbReference>
<comment type="catalytic activity">
    <reaction evidence="1">
        <text>ATP + protein L-histidine = ADP + protein N-phospho-L-histidine.</text>
        <dbReference type="EC" id="2.7.13.3"/>
    </reaction>
</comment>
<dbReference type="InterPro" id="IPR013656">
    <property type="entry name" value="PAS_4"/>
</dbReference>
<dbReference type="GO" id="GO:0000155">
    <property type="term" value="F:phosphorelay sensor kinase activity"/>
    <property type="evidence" value="ECO:0007669"/>
    <property type="project" value="InterPro"/>
</dbReference>
<dbReference type="SMART" id="SM00387">
    <property type="entry name" value="HATPase_c"/>
    <property type="match status" value="1"/>
</dbReference>
<dbReference type="Pfam" id="PF08448">
    <property type="entry name" value="PAS_4"/>
    <property type="match status" value="1"/>
</dbReference>
<dbReference type="Proteomes" id="UP000436822">
    <property type="component" value="Unassembled WGS sequence"/>
</dbReference>
<reference evidence="5 6" key="1">
    <citation type="submission" date="2019-12" db="EMBL/GenBank/DDBJ databases">
        <title>Litoreibacter badius sp. nov., a novel bacteriochlorophyll a-containing bacterium in the genus Litoreibacter.</title>
        <authorList>
            <person name="Kanamuro M."/>
            <person name="Takabe Y."/>
            <person name="Mori K."/>
            <person name="Takaichi S."/>
            <person name="Hanada S."/>
        </authorList>
    </citation>
    <scope>NUCLEOTIDE SEQUENCE [LARGE SCALE GENOMIC DNA]</scope>
    <source>
        <strain evidence="5 6">K6</strain>
    </source>
</reference>
<dbReference type="InterPro" id="IPR004358">
    <property type="entry name" value="Sig_transdc_His_kin-like_C"/>
</dbReference>
<feature type="domain" description="Histidine kinase" evidence="4">
    <location>
        <begin position="204"/>
        <end position="442"/>
    </location>
</feature>
<sequence length="444" mass="48380">MQRADILSQTDEPANGFTDVAWNGVIEAVDRTYTELVAYQELLEAKNEELEDLRRFMVSVLSSVSDLLLVVDKDRMIERTGGALVRVLGDRHKAQIGVCVDALLTDDARDDLRRVVDQVVRTREDTVIEIEVLTDDGTAPLELSVAPRLDERGRSQGAVLVGRPVGELRSAYSELETSHLALQAAQSMLVHNEKLASLGRLVAGVAHELNNPISFVYANTHALEKYASRFERYFDAVSAGASHDEQMALRDELRLDRTIKNLRGAIDGAKDGAERVRDIVEDLRRLSAEGTGEVVRFDLMTTTRTAADWVVRGTKTPVKLAFVDDGSRQAMGNPGHVQQIVMNLVQNAIDALGQTDAPQIVLRVFDRDEFVVLSVEDNGPGVPEEAAALVFDPFFTTKAVGQGTGLGLSISYKIAQEHGGGLALTSTSVDGSCFELSLPAEGQV</sequence>
<evidence type="ECO:0000313" key="5">
    <source>
        <dbReference type="EMBL" id="GFE63747.1"/>
    </source>
</evidence>
<dbReference type="InterPro" id="IPR035965">
    <property type="entry name" value="PAS-like_dom_sf"/>
</dbReference>
<dbReference type="Gene3D" id="3.30.450.20">
    <property type="entry name" value="PAS domain"/>
    <property type="match status" value="1"/>
</dbReference>
<dbReference type="InterPro" id="IPR036890">
    <property type="entry name" value="HATPase_C_sf"/>
</dbReference>
<evidence type="ECO:0000256" key="3">
    <source>
        <dbReference type="ARBA" id="ARBA00022553"/>
    </source>
</evidence>
<keyword evidence="3" id="KW-0597">Phosphoprotein</keyword>
<dbReference type="InterPro" id="IPR003661">
    <property type="entry name" value="HisK_dim/P_dom"/>
</dbReference>
<dbReference type="InterPro" id="IPR003594">
    <property type="entry name" value="HATPase_dom"/>
</dbReference>
<dbReference type="SUPFAM" id="SSF55874">
    <property type="entry name" value="ATPase domain of HSP90 chaperone/DNA topoisomerase II/histidine kinase"/>
    <property type="match status" value="1"/>
</dbReference>
<dbReference type="AlphaFoldDB" id="A0A6N6JCQ0"/>
<dbReference type="SUPFAM" id="SSF55785">
    <property type="entry name" value="PYP-like sensor domain (PAS domain)"/>
    <property type="match status" value="1"/>
</dbReference>
<proteinExistence type="predicted"/>
<dbReference type="PANTHER" id="PTHR43065">
    <property type="entry name" value="SENSOR HISTIDINE KINASE"/>
    <property type="match status" value="1"/>
</dbReference>
<evidence type="ECO:0000256" key="2">
    <source>
        <dbReference type="ARBA" id="ARBA00012438"/>
    </source>
</evidence>
<dbReference type="InterPro" id="IPR005467">
    <property type="entry name" value="His_kinase_dom"/>
</dbReference>
<dbReference type="Gene3D" id="3.30.565.10">
    <property type="entry name" value="Histidine kinase-like ATPase, C-terminal domain"/>
    <property type="match status" value="1"/>
</dbReference>
<dbReference type="EMBL" id="BLJE01000001">
    <property type="protein sequence ID" value="GFE63747.1"/>
    <property type="molecule type" value="Genomic_DNA"/>
</dbReference>
<dbReference type="RefSeq" id="WP_159804653.1">
    <property type="nucleotide sequence ID" value="NZ_BLJE01000001.1"/>
</dbReference>
<dbReference type="SUPFAM" id="SSF47384">
    <property type="entry name" value="Homodimeric domain of signal transducing histidine kinase"/>
    <property type="match status" value="1"/>
</dbReference>
<keyword evidence="5" id="KW-0808">Transferase</keyword>
<dbReference type="Gene3D" id="1.10.287.130">
    <property type="match status" value="1"/>
</dbReference>
<dbReference type="PANTHER" id="PTHR43065:SF42">
    <property type="entry name" value="TWO-COMPONENT SENSOR PPRA"/>
    <property type="match status" value="1"/>
</dbReference>
<gene>
    <name evidence="5" type="primary">hupT</name>
    <name evidence="5" type="ORF">KIN_08210</name>
</gene>
<dbReference type="OrthoDB" id="7568856at2"/>
<evidence type="ECO:0000256" key="1">
    <source>
        <dbReference type="ARBA" id="ARBA00000085"/>
    </source>
</evidence>
<keyword evidence="6" id="KW-1185">Reference proteome</keyword>
<dbReference type="CDD" id="cd00082">
    <property type="entry name" value="HisKA"/>
    <property type="match status" value="1"/>
</dbReference>
<dbReference type="PRINTS" id="PR00344">
    <property type="entry name" value="BCTRLSENSOR"/>
</dbReference>
<accession>A0A6N6JCQ0</accession>
<evidence type="ECO:0000313" key="6">
    <source>
        <dbReference type="Proteomes" id="UP000436822"/>
    </source>
</evidence>
<evidence type="ECO:0000259" key="4">
    <source>
        <dbReference type="PROSITE" id="PS50109"/>
    </source>
</evidence>
<dbReference type="SMART" id="SM00388">
    <property type="entry name" value="HisKA"/>
    <property type="match status" value="1"/>
</dbReference>
<organism evidence="5 6">
    <name type="scientific">Litoreibacter roseus</name>
    <dbReference type="NCBI Taxonomy" id="2601869"/>
    <lineage>
        <taxon>Bacteria</taxon>
        <taxon>Pseudomonadati</taxon>
        <taxon>Pseudomonadota</taxon>
        <taxon>Alphaproteobacteria</taxon>
        <taxon>Rhodobacterales</taxon>
        <taxon>Roseobacteraceae</taxon>
        <taxon>Litoreibacter</taxon>
    </lineage>
</organism>
<dbReference type="InterPro" id="IPR036097">
    <property type="entry name" value="HisK_dim/P_sf"/>
</dbReference>
<keyword evidence="5" id="KW-0418">Kinase</keyword>
<dbReference type="EC" id="2.7.13.3" evidence="2"/>
<protein>
    <recommendedName>
        <fullName evidence="2">histidine kinase</fullName>
        <ecNumber evidence="2">2.7.13.3</ecNumber>
    </recommendedName>
</protein>
<comment type="caution">
    <text evidence="5">The sequence shown here is derived from an EMBL/GenBank/DDBJ whole genome shotgun (WGS) entry which is preliminary data.</text>
</comment>
<name>A0A6N6JCQ0_9RHOB</name>
<dbReference type="Pfam" id="PF02518">
    <property type="entry name" value="HATPase_c"/>
    <property type="match status" value="1"/>
</dbReference>